<dbReference type="InterPro" id="IPR005122">
    <property type="entry name" value="Uracil-DNA_glycosylase-like"/>
</dbReference>
<dbReference type="InterPro" id="IPR002043">
    <property type="entry name" value="UDG_fam1"/>
</dbReference>
<comment type="caution">
    <text evidence="14">The sequence shown here is derived from an EMBL/GenBank/DDBJ whole genome shotgun (WGS) entry which is preliminary data.</text>
</comment>
<dbReference type="SMART" id="SM00987">
    <property type="entry name" value="UreE_C"/>
    <property type="match status" value="1"/>
</dbReference>
<keyword evidence="8 10" id="KW-0378">Hydrolase</keyword>
<comment type="function">
    <text evidence="2 10">Excises uracil residues from the DNA which can arise as a result of misincorporation of dUMP residues by DNA polymerase or due to deamination of cytosine.</text>
</comment>
<keyword evidence="7 10" id="KW-0227">DNA damage</keyword>
<dbReference type="Proteomes" id="UP000440041">
    <property type="component" value="Unassembled WGS sequence"/>
</dbReference>
<evidence type="ECO:0000256" key="10">
    <source>
        <dbReference type="HAMAP-Rule" id="MF_00148"/>
    </source>
</evidence>
<keyword evidence="15" id="KW-1185">Reference proteome</keyword>
<protein>
    <recommendedName>
        <fullName evidence="5 10">Uracil-DNA glycosylase</fullName>
        <shortName evidence="10">UDG</shortName>
        <ecNumber evidence="5 10">3.2.2.27</ecNumber>
    </recommendedName>
</protein>
<name>A0A6A2W475_9BIFI</name>
<reference evidence="14 15" key="1">
    <citation type="submission" date="2019-09" db="EMBL/GenBank/DDBJ databases">
        <title>Characterization of the phylogenetic diversity of two novel species belonging to the genus Bifidobacterium: Bifidobacterium cebidarum sp. nov. and Bifidobacterium leontopitheci sp. nov.</title>
        <authorList>
            <person name="Lugli G.A."/>
            <person name="Duranti S."/>
            <person name="Milani C."/>
            <person name="Turroni F."/>
            <person name="Ventura M."/>
        </authorList>
    </citation>
    <scope>NUCLEOTIDE SEQUENCE [LARGE SCALE GENOMIC DNA]</scope>
    <source>
        <strain evidence="14 15">DSM 100238</strain>
    </source>
</reference>
<dbReference type="GO" id="GO:0005737">
    <property type="term" value="C:cytoplasm"/>
    <property type="evidence" value="ECO:0007669"/>
    <property type="project" value="UniProtKB-SubCell"/>
</dbReference>
<dbReference type="HAMAP" id="MF_00148">
    <property type="entry name" value="UDG"/>
    <property type="match status" value="1"/>
</dbReference>
<proteinExistence type="inferred from homology"/>
<sequence>MEHAHVKPLSEIIDPGWAQALADVEPDIHRMGDFLRAEIAAGRHYLPAGRNVLRAFTIPFDSIKVLIVGQDPYPTPGHPVGLSFCVAPDVHPLPKSLINIYKELSDDLGVPTPINGDLTPWTQRGVMLLNRCLTVQTGRPNSHQGKGWEHITDQAIRALNARTDQEGKPKPLVAILWGRNAQTLKPLLTNAAIIESPHPSPLSASRGFFGSRPFSRANQALTAMGAQPVDWALPPATSPAYGQLQPVSAKPVPPLVAHTDTDTPTTPAPAQPTMTPLL</sequence>
<comment type="subcellular location">
    <subcellularLocation>
        <location evidence="3 10">Cytoplasm</location>
    </subcellularLocation>
</comment>
<dbReference type="NCBIfam" id="NF003588">
    <property type="entry name" value="PRK05254.1-1"/>
    <property type="match status" value="1"/>
</dbReference>
<feature type="active site" description="Proton acceptor" evidence="10 11">
    <location>
        <position position="71"/>
    </location>
</feature>
<dbReference type="InterPro" id="IPR036895">
    <property type="entry name" value="Uracil-DNA_glycosylase-like_sf"/>
</dbReference>
<evidence type="ECO:0000313" key="14">
    <source>
        <dbReference type="EMBL" id="KAB8300597.1"/>
    </source>
</evidence>
<feature type="region of interest" description="Disordered" evidence="12">
    <location>
        <begin position="253"/>
        <end position="278"/>
    </location>
</feature>
<evidence type="ECO:0000256" key="4">
    <source>
        <dbReference type="ARBA" id="ARBA00008184"/>
    </source>
</evidence>
<dbReference type="FunFam" id="3.40.470.10:FF:000006">
    <property type="entry name" value="Uracil-DNA glycosylase"/>
    <property type="match status" value="1"/>
</dbReference>
<evidence type="ECO:0000256" key="12">
    <source>
        <dbReference type="SAM" id="MobiDB-lite"/>
    </source>
</evidence>
<dbReference type="GO" id="GO:0097510">
    <property type="term" value="P:base-excision repair, AP site formation via deaminated base removal"/>
    <property type="evidence" value="ECO:0007669"/>
    <property type="project" value="TreeGrafter"/>
</dbReference>
<dbReference type="OrthoDB" id="9804372at2"/>
<evidence type="ECO:0000256" key="5">
    <source>
        <dbReference type="ARBA" id="ARBA00012030"/>
    </source>
</evidence>
<dbReference type="InterPro" id="IPR018085">
    <property type="entry name" value="Ura-DNA_Glyclase_AS"/>
</dbReference>
<evidence type="ECO:0000256" key="8">
    <source>
        <dbReference type="ARBA" id="ARBA00022801"/>
    </source>
</evidence>
<dbReference type="PANTHER" id="PTHR11264">
    <property type="entry name" value="URACIL-DNA GLYCOSYLASE"/>
    <property type="match status" value="1"/>
</dbReference>
<dbReference type="EMBL" id="WBSO01000002">
    <property type="protein sequence ID" value="KAB8300597.1"/>
    <property type="molecule type" value="Genomic_DNA"/>
</dbReference>
<comment type="similarity">
    <text evidence="4 10">Belongs to the uracil-DNA glycosylase (UDG) superfamily. UNG family.</text>
</comment>
<dbReference type="CDD" id="cd10027">
    <property type="entry name" value="UDG-F1-like"/>
    <property type="match status" value="1"/>
</dbReference>
<evidence type="ECO:0000256" key="9">
    <source>
        <dbReference type="ARBA" id="ARBA00023204"/>
    </source>
</evidence>
<accession>A0A6A2W475</accession>
<evidence type="ECO:0000256" key="1">
    <source>
        <dbReference type="ARBA" id="ARBA00001400"/>
    </source>
</evidence>
<dbReference type="NCBIfam" id="NF003592">
    <property type="entry name" value="PRK05254.1-5"/>
    <property type="match status" value="1"/>
</dbReference>
<evidence type="ECO:0000256" key="2">
    <source>
        <dbReference type="ARBA" id="ARBA00002631"/>
    </source>
</evidence>
<keyword evidence="9 10" id="KW-0234">DNA repair</keyword>
<dbReference type="Gene3D" id="3.40.470.10">
    <property type="entry name" value="Uracil-DNA glycosylase-like domain"/>
    <property type="match status" value="1"/>
</dbReference>
<evidence type="ECO:0000256" key="3">
    <source>
        <dbReference type="ARBA" id="ARBA00004496"/>
    </source>
</evidence>
<keyword evidence="6 10" id="KW-0963">Cytoplasm</keyword>
<dbReference type="SMART" id="SM00986">
    <property type="entry name" value="UDG"/>
    <property type="match status" value="1"/>
</dbReference>
<dbReference type="GO" id="GO:0004844">
    <property type="term" value="F:uracil DNA N-glycosylase activity"/>
    <property type="evidence" value="ECO:0007669"/>
    <property type="project" value="UniProtKB-UniRule"/>
</dbReference>
<dbReference type="PROSITE" id="PS00130">
    <property type="entry name" value="U_DNA_GLYCOSYLASE"/>
    <property type="match status" value="1"/>
</dbReference>
<evidence type="ECO:0000256" key="7">
    <source>
        <dbReference type="ARBA" id="ARBA00022763"/>
    </source>
</evidence>
<gene>
    <name evidence="10" type="primary">ung</name>
    <name evidence="14" type="ORF">DSM100238_0324</name>
</gene>
<organism evidence="14 15">
    <name type="scientific">Bifidobacterium apri</name>
    <dbReference type="NCBI Taxonomy" id="1769423"/>
    <lineage>
        <taxon>Bacteria</taxon>
        <taxon>Bacillati</taxon>
        <taxon>Actinomycetota</taxon>
        <taxon>Actinomycetes</taxon>
        <taxon>Bifidobacteriales</taxon>
        <taxon>Bifidobacteriaceae</taxon>
        <taxon>Bifidobacterium</taxon>
    </lineage>
</organism>
<evidence type="ECO:0000259" key="13">
    <source>
        <dbReference type="SMART" id="SM00986"/>
    </source>
</evidence>
<feature type="domain" description="Uracil-DNA glycosylase-like" evidence="13">
    <location>
        <begin position="56"/>
        <end position="221"/>
    </location>
</feature>
<dbReference type="PANTHER" id="PTHR11264:SF0">
    <property type="entry name" value="URACIL-DNA GLYCOSYLASE"/>
    <property type="match status" value="1"/>
</dbReference>
<evidence type="ECO:0000256" key="6">
    <source>
        <dbReference type="ARBA" id="ARBA00022490"/>
    </source>
</evidence>
<evidence type="ECO:0000256" key="11">
    <source>
        <dbReference type="PROSITE-ProRule" id="PRU10072"/>
    </source>
</evidence>
<dbReference type="SUPFAM" id="SSF52141">
    <property type="entry name" value="Uracil-DNA glycosylase-like"/>
    <property type="match status" value="1"/>
</dbReference>
<dbReference type="AlphaFoldDB" id="A0A6A2W475"/>
<evidence type="ECO:0000313" key="15">
    <source>
        <dbReference type="Proteomes" id="UP000440041"/>
    </source>
</evidence>
<dbReference type="EC" id="3.2.2.27" evidence="5 10"/>
<comment type="catalytic activity">
    <reaction evidence="1 10">
        <text>Hydrolyzes single-stranded DNA or mismatched double-stranded DNA and polynucleotides, releasing free uracil.</text>
        <dbReference type="EC" id="3.2.2.27"/>
    </reaction>
</comment>
<dbReference type="Pfam" id="PF03167">
    <property type="entry name" value="UDG"/>
    <property type="match status" value="1"/>
</dbReference>